<keyword evidence="2" id="KW-0808">Transferase</keyword>
<accession>A0A9P6H738</accession>
<dbReference type="InterPro" id="IPR002685">
    <property type="entry name" value="Glyco_trans_15"/>
</dbReference>
<keyword evidence="4" id="KW-0732">Signal</keyword>
<feature type="chain" id="PRO_5040343153" evidence="4">
    <location>
        <begin position="24"/>
        <end position="428"/>
    </location>
</feature>
<dbReference type="InterPro" id="IPR029044">
    <property type="entry name" value="Nucleotide-diphossugar_trans"/>
</dbReference>
<evidence type="ECO:0000256" key="2">
    <source>
        <dbReference type="ARBA" id="ARBA00022679"/>
    </source>
</evidence>
<organism evidence="5 6">
    <name type="scientific">Thelephora terrestris</name>
    <dbReference type="NCBI Taxonomy" id="56493"/>
    <lineage>
        <taxon>Eukaryota</taxon>
        <taxon>Fungi</taxon>
        <taxon>Dikarya</taxon>
        <taxon>Basidiomycota</taxon>
        <taxon>Agaricomycotina</taxon>
        <taxon>Agaricomycetes</taxon>
        <taxon>Thelephorales</taxon>
        <taxon>Thelephoraceae</taxon>
        <taxon>Thelephora</taxon>
    </lineage>
</organism>
<name>A0A9P6H738_9AGAM</name>
<keyword evidence="6" id="KW-1185">Reference proteome</keyword>
<dbReference type="SUPFAM" id="SSF53448">
    <property type="entry name" value="Nucleotide-diphospho-sugar transferases"/>
    <property type="match status" value="2"/>
</dbReference>
<dbReference type="Gene3D" id="3.90.550.10">
    <property type="entry name" value="Spore Coat Polysaccharide Biosynthesis Protein SpsA, Chain A"/>
    <property type="match status" value="2"/>
</dbReference>
<dbReference type="AlphaFoldDB" id="A0A9P6H738"/>
<dbReference type="Proteomes" id="UP000736335">
    <property type="component" value="Unassembled WGS sequence"/>
</dbReference>
<dbReference type="GO" id="GO:0005794">
    <property type="term" value="C:Golgi apparatus"/>
    <property type="evidence" value="ECO:0007669"/>
    <property type="project" value="TreeGrafter"/>
</dbReference>
<feature type="active site" description="Nucleophile" evidence="3">
    <location>
        <position position="328"/>
    </location>
</feature>
<dbReference type="GO" id="GO:0006487">
    <property type="term" value="P:protein N-linked glycosylation"/>
    <property type="evidence" value="ECO:0007669"/>
    <property type="project" value="TreeGrafter"/>
</dbReference>
<evidence type="ECO:0000256" key="3">
    <source>
        <dbReference type="PIRSR" id="PIRSR018153-1"/>
    </source>
</evidence>
<reference evidence="5" key="1">
    <citation type="journal article" date="2020" name="Nat. Commun.">
        <title>Large-scale genome sequencing of mycorrhizal fungi provides insights into the early evolution of symbiotic traits.</title>
        <authorList>
            <person name="Miyauchi S."/>
            <person name="Kiss E."/>
            <person name="Kuo A."/>
            <person name="Drula E."/>
            <person name="Kohler A."/>
            <person name="Sanchez-Garcia M."/>
            <person name="Morin E."/>
            <person name="Andreopoulos B."/>
            <person name="Barry K.W."/>
            <person name="Bonito G."/>
            <person name="Buee M."/>
            <person name="Carver A."/>
            <person name="Chen C."/>
            <person name="Cichocki N."/>
            <person name="Clum A."/>
            <person name="Culley D."/>
            <person name="Crous P.W."/>
            <person name="Fauchery L."/>
            <person name="Girlanda M."/>
            <person name="Hayes R.D."/>
            <person name="Keri Z."/>
            <person name="LaButti K."/>
            <person name="Lipzen A."/>
            <person name="Lombard V."/>
            <person name="Magnuson J."/>
            <person name="Maillard F."/>
            <person name="Murat C."/>
            <person name="Nolan M."/>
            <person name="Ohm R.A."/>
            <person name="Pangilinan J."/>
            <person name="Pereira M.F."/>
            <person name="Perotto S."/>
            <person name="Peter M."/>
            <person name="Pfister S."/>
            <person name="Riley R."/>
            <person name="Sitrit Y."/>
            <person name="Stielow J.B."/>
            <person name="Szollosi G."/>
            <person name="Zifcakova L."/>
            <person name="Stursova M."/>
            <person name="Spatafora J.W."/>
            <person name="Tedersoo L."/>
            <person name="Vaario L.M."/>
            <person name="Yamada A."/>
            <person name="Yan M."/>
            <person name="Wang P."/>
            <person name="Xu J."/>
            <person name="Bruns T."/>
            <person name="Baldrian P."/>
            <person name="Vilgalys R."/>
            <person name="Dunand C."/>
            <person name="Henrissat B."/>
            <person name="Grigoriev I.V."/>
            <person name="Hibbett D."/>
            <person name="Nagy L.G."/>
            <person name="Martin F.M."/>
        </authorList>
    </citation>
    <scope>NUCLEOTIDE SEQUENCE</scope>
    <source>
        <strain evidence="5">UH-Tt-Lm1</strain>
    </source>
</reference>
<gene>
    <name evidence="5" type="ORF">BJ322DRAFT_294001</name>
</gene>
<protein>
    <submittedName>
        <fullName evidence="5">Glycosyltransferase family 15 protein</fullName>
    </submittedName>
</protein>
<dbReference type="OrthoDB" id="439943at2759"/>
<evidence type="ECO:0000313" key="5">
    <source>
        <dbReference type="EMBL" id="KAF9780462.1"/>
    </source>
</evidence>
<dbReference type="Pfam" id="PF01793">
    <property type="entry name" value="Glyco_transf_15"/>
    <property type="match status" value="2"/>
</dbReference>
<dbReference type="PANTHER" id="PTHR31121:SF6">
    <property type="entry name" value="ALPHA-1,2 MANNOSYLTRANSFERASE KTR1"/>
    <property type="match status" value="1"/>
</dbReference>
<sequence length="428" mass="50099">MMTPVRYILLAFFIVVSFHYILSFSHEEYGRATSLSNIKTKFGSTPGKPPYEDGIPAEYYDTVKEDRPSRPERKANAAIVSLARNGDIDGIVFSMKQMEDRFNKRYGYPYVFLNEQEFSEEFKSRVRVLTDAPVHFGLIPHDHWYQPDWIDEEKASAARDEMVRNQVIYGGACCVCVVCRIARFLGWLKTFTASFHLSLLPRHIVLTKLMVLFVGSVPYRNMCRYNSAFFFKHELLKNFRYYWRMEPDVRFFCDLNFDPFLLMQDQNKVYGFTLSLYEYEATIPTLWSAVREFTAANPGLVSPDNAMGFISDDGGETYNRCHFWSNFEIGDLDFWRGEAYTKFVEFLDEKGGFYYERWGDAPVHSIGAALFARKDQIHFFNEIGYLHNPFMHCPQGDVHTKGKCWCDPAKSFDREWYSCLNRYDGLFK</sequence>
<comment type="caution">
    <text evidence="5">The sequence shown here is derived from an EMBL/GenBank/DDBJ whole genome shotgun (WGS) entry which is preliminary data.</text>
</comment>
<reference evidence="5" key="2">
    <citation type="submission" date="2020-11" db="EMBL/GenBank/DDBJ databases">
        <authorList>
            <consortium name="DOE Joint Genome Institute"/>
            <person name="Kuo A."/>
            <person name="Miyauchi S."/>
            <person name="Kiss E."/>
            <person name="Drula E."/>
            <person name="Kohler A."/>
            <person name="Sanchez-Garcia M."/>
            <person name="Andreopoulos B."/>
            <person name="Barry K.W."/>
            <person name="Bonito G."/>
            <person name="Buee M."/>
            <person name="Carver A."/>
            <person name="Chen C."/>
            <person name="Cichocki N."/>
            <person name="Clum A."/>
            <person name="Culley D."/>
            <person name="Crous P.W."/>
            <person name="Fauchery L."/>
            <person name="Girlanda M."/>
            <person name="Hayes R."/>
            <person name="Keri Z."/>
            <person name="Labutti K."/>
            <person name="Lipzen A."/>
            <person name="Lombard V."/>
            <person name="Magnuson J."/>
            <person name="Maillard F."/>
            <person name="Morin E."/>
            <person name="Murat C."/>
            <person name="Nolan M."/>
            <person name="Ohm R."/>
            <person name="Pangilinan J."/>
            <person name="Pereira M."/>
            <person name="Perotto S."/>
            <person name="Peter M."/>
            <person name="Riley R."/>
            <person name="Sitrit Y."/>
            <person name="Stielow B."/>
            <person name="Szollosi G."/>
            <person name="Zifcakova L."/>
            <person name="Stursova M."/>
            <person name="Spatafora J.W."/>
            <person name="Tedersoo L."/>
            <person name="Vaario L.-M."/>
            <person name="Yamada A."/>
            <person name="Yan M."/>
            <person name="Wang P."/>
            <person name="Xu J."/>
            <person name="Bruns T."/>
            <person name="Baldrian P."/>
            <person name="Vilgalys R."/>
            <person name="Henrissat B."/>
            <person name="Grigoriev I.V."/>
            <person name="Hibbett D."/>
            <person name="Nagy L.G."/>
            <person name="Martin F.M."/>
        </authorList>
    </citation>
    <scope>NUCLEOTIDE SEQUENCE</scope>
    <source>
        <strain evidence="5">UH-Tt-Lm1</strain>
    </source>
</reference>
<evidence type="ECO:0000256" key="1">
    <source>
        <dbReference type="ARBA" id="ARBA00007677"/>
    </source>
</evidence>
<evidence type="ECO:0000313" key="6">
    <source>
        <dbReference type="Proteomes" id="UP000736335"/>
    </source>
</evidence>
<dbReference type="PIRSF" id="PIRSF018153">
    <property type="entry name" value="Glyco_trans_15"/>
    <property type="match status" value="1"/>
</dbReference>
<comment type="similarity">
    <text evidence="1">Belongs to the glycosyltransferase 15 family.</text>
</comment>
<dbReference type="PANTHER" id="PTHR31121">
    <property type="entry name" value="ALPHA-1,2 MANNOSYLTRANSFERASE KTR1"/>
    <property type="match status" value="1"/>
</dbReference>
<dbReference type="GO" id="GO:0016020">
    <property type="term" value="C:membrane"/>
    <property type="evidence" value="ECO:0007669"/>
    <property type="project" value="InterPro"/>
</dbReference>
<dbReference type="EMBL" id="WIUZ02000016">
    <property type="protein sequence ID" value="KAF9780462.1"/>
    <property type="molecule type" value="Genomic_DNA"/>
</dbReference>
<dbReference type="GO" id="GO:0000026">
    <property type="term" value="F:alpha-1,2-mannosyltransferase activity"/>
    <property type="evidence" value="ECO:0007669"/>
    <property type="project" value="TreeGrafter"/>
</dbReference>
<dbReference type="GO" id="GO:0000032">
    <property type="term" value="P:cell wall mannoprotein biosynthetic process"/>
    <property type="evidence" value="ECO:0007669"/>
    <property type="project" value="TreeGrafter"/>
</dbReference>
<proteinExistence type="inferred from homology"/>
<feature type="signal peptide" evidence="4">
    <location>
        <begin position="1"/>
        <end position="23"/>
    </location>
</feature>
<evidence type="ECO:0000256" key="4">
    <source>
        <dbReference type="SAM" id="SignalP"/>
    </source>
</evidence>